<evidence type="ECO:0000256" key="2">
    <source>
        <dbReference type="SAM" id="SignalP"/>
    </source>
</evidence>
<feature type="signal peptide" evidence="2">
    <location>
        <begin position="1"/>
        <end position="16"/>
    </location>
</feature>
<feature type="compositionally biased region" description="Basic residues" evidence="1">
    <location>
        <begin position="443"/>
        <end position="462"/>
    </location>
</feature>
<feature type="chain" id="PRO_5004109972" description="DUF1996 domain-containing protein" evidence="2">
    <location>
        <begin position="17"/>
        <end position="462"/>
    </location>
</feature>
<dbReference type="PANTHER" id="PTHR43662:SF12">
    <property type="entry name" value="DUF1996 DOMAIN-CONTAINING PROTEIN-RELATED"/>
    <property type="match status" value="1"/>
</dbReference>
<proteinExistence type="predicted"/>
<organism evidence="4 5">
    <name type="scientific">Dothistroma septosporum (strain NZE10 / CBS 128990)</name>
    <name type="common">Red band needle blight fungus</name>
    <name type="synonym">Mycosphaerella pini</name>
    <dbReference type="NCBI Taxonomy" id="675120"/>
    <lineage>
        <taxon>Eukaryota</taxon>
        <taxon>Fungi</taxon>
        <taxon>Dikarya</taxon>
        <taxon>Ascomycota</taxon>
        <taxon>Pezizomycotina</taxon>
        <taxon>Dothideomycetes</taxon>
        <taxon>Dothideomycetidae</taxon>
        <taxon>Mycosphaerellales</taxon>
        <taxon>Mycosphaerellaceae</taxon>
        <taxon>Dothistroma</taxon>
    </lineage>
</organism>
<evidence type="ECO:0000256" key="1">
    <source>
        <dbReference type="SAM" id="MobiDB-lite"/>
    </source>
</evidence>
<dbReference type="Pfam" id="PF09362">
    <property type="entry name" value="DUF1996"/>
    <property type="match status" value="1"/>
</dbReference>
<evidence type="ECO:0000313" key="5">
    <source>
        <dbReference type="Proteomes" id="UP000016933"/>
    </source>
</evidence>
<gene>
    <name evidence="4" type="ORF">DOTSEDRAFT_128201</name>
</gene>
<dbReference type="Proteomes" id="UP000016933">
    <property type="component" value="Unassembled WGS sequence"/>
</dbReference>
<protein>
    <recommendedName>
        <fullName evidence="3">DUF1996 domain-containing protein</fullName>
    </recommendedName>
</protein>
<dbReference type="STRING" id="675120.N1PP88"/>
<sequence length="462" mass="48692">MKCVASATALLSVAHASQFVVYTPNGDDTVVERADPITDPGQLSGHVHQIFGAVNFAPELDYDSLQQSTCTTISSASGDGVFHDKSSYWHPSLFAESSNATGYVRVPTNGHKIYYRDVGNAADQKASPFEFPAGFRMIAGDMTMRAANSDVDHQGITQWICHGSSQNEGDKGGIPSGVTDCPSYPGFNAAIHFPHCWNGKDFDQSDPTAHVSYPDGDVQGGPCPTSHPIRVPHIFMENQFDLHSVADQVKPDTFVLAQGDPTGFGFHADFFNGWDAGAIPQLIDSCAQGQWGNEDIGTCSAFTAGSTKGADCKLNTSFDENVDTPGKALPGCNPVVSTNPAPKLAVASLGKATTECSAGGSSSSSSSDDNSGSGYIGNDTGSSIASTSAATSAYNAPSSSLSTTLSIAYKSSNTVKTEVANNLAYETVYKTVYAREAVPTPARHGHDHAQHLRRHAKKHVQV</sequence>
<feature type="domain" description="DUF1996" evidence="3">
    <location>
        <begin position="35"/>
        <end position="274"/>
    </location>
</feature>
<dbReference type="OMA" id="EYGGQCY"/>
<name>N1PP88_DOTSN</name>
<accession>N1PP88</accession>
<dbReference type="HOGENOM" id="CLU_014722_2_0_1"/>
<evidence type="ECO:0000313" key="4">
    <source>
        <dbReference type="EMBL" id="EME45202.1"/>
    </source>
</evidence>
<reference evidence="5" key="1">
    <citation type="journal article" date="2012" name="PLoS Genet.">
        <title>The genomes of the fungal plant pathogens Cladosporium fulvum and Dothistroma septosporum reveal adaptation to different hosts and lifestyles but also signatures of common ancestry.</title>
        <authorList>
            <person name="de Wit P.J.G.M."/>
            <person name="van der Burgt A."/>
            <person name="Oekmen B."/>
            <person name="Stergiopoulos I."/>
            <person name="Abd-Elsalam K.A."/>
            <person name="Aerts A.L."/>
            <person name="Bahkali A.H."/>
            <person name="Beenen H.G."/>
            <person name="Chettri P."/>
            <person name="Cox M.P."/>
            <person name="Datema E."/>
            <person name="de Vries R.P."/>
            <person name="Dhillon B."/>
            <person name="Ganley A.R."/>
            <person name="Griffiths S.A."/>
            <person name="Guo Y."/>
            <person name="Hamelin R.C."/>
            <person name="Henrissat B."/>
            <person name="Kabir M.S."/>
            <person name="Jashni M.K."/>
            <person name="Kema G."/>
            <person name="Klaubauf S."/>
            <person name="Lapidus A."/>
            <person name="Levasseur A."/>
            <person name="Lindquist E."/>
            <person name="Mehrabi R."/>
            <person name="Ohm R.A."/>
            <person name="Owen T.J."/>
            <person name="Salamov A."/>
            <person name="Schwelm A."/>
            <person name="Schijlen E."/>
            <person name="Sun H."/>
            <person name="van den Burg H.A."/>
            <person name="van Ham R.C.H.J."/>
            <person name="Zhang S."/>
            <person name="Goodwin S.B."/>
            <person name="Grigoriev I.V."/>
            <person name="Collemare J."/>
            <person name="Bradshaw R.E."/>
        </authorList>
    </citation>
    <scope>NUCLEOTIDE SEQUENCE [LARGE SCALE GENOMIC DNA]</scope>
    <source>
        <strain evidence="5">NZE10 / CBS 128990</strain>
    </source>
</reference>
<dbReference type="PANTHER" id="PTHR43662">
    <property type="match status" value="1"/>
</dbReference>
<dbReference type="InterPro" id="IPR018535">
    <property type="entry name" value="DUF1996"/>
</dbReference>
<keyword evidence="5" id="KW-1185">Reference proteome</keyword>
<dbReference type="EMBL" id="KB446538">
    <property type="protein sequence ID" value="EME45202.1"/>
    <property type="molecule type" value="Genomic_DNA"/>
</dbReference>
<dbReference type="OrthoDB" id="74764at2759"/>
<feature type="region of interest" description="Disordered" evidence="1">
    <location>
        <begin position="442"/>
        <end position="462"/>
    </location>
</feature>
<keyword evidence="2" id="KW-0732">Signal</keyword>
<dbReference type="AlphaFoldDB" id="N1PP88"/>
<dbReference type="eggNOG" id="KOG4157">
    <property type="taxonomic scope" value="Eukaryota"/>
</dbReference>
<reference evidence="4 5" key="2">
    <citation type="journal article" date="2012" name="PLoS Pathog.">
        <title>Diverse lifestyles and strategies of plant pathogenesis encoded in the genomes of eighteen Dothideomycetes fungi.</title>
        <authorList>
            <person name="Ohm R.A."/>
            <person name="Feau N."/>
            <person name="Henrissat B."/>
            <person name="Schoch C.L."/>
            <person name="Horwitz B.A."/>
            <person name="Barry K.W."/>
            <person name="Condon B.J."/>
            <person name="Copeland A.C."/>
            <person name="Dhillon B."/>
            <person name="Glaser F."/>
            <person name="Hesse C.N."/>
            <person name="Kosti I."/>
            <person name="LaButti K."/>
            <person name="Lindquist E.A."/>
            <person name="Lucas S."/>
            <person name="Salamov A.A."/>
            <person name="Bradshaw R.E."/>
            <person name="Ciuffetti L."/>
            <person name="Hamelin R.C."/>
            <person name="Kema G.H.J."/>
            <person name="Lawrence C."/>
            <person name="Scott J.A."/>
            <person name="Spatafora J.W."/>
            <person name="Turgeon B.G."/>
            <person name="de Wit P.J.G.M."/>
            <person name="Zhong S."/>
            <person name="Goodwin S.B."/>
            <person name="Grigoriev I.V."/>
        </authorList>
    </citation>
    <scope>NUCLEOTIDE SEQUENCE [LARGE SCALE GENOMIC DNA]</scope>
    <source>
        <strain evidence="5">NZE10 / CBS 128990</strain>
    </source>
</reference>
<evidence type="ECO:0000259" key="3">
    <source>
        <dbReference type="Pfam" id="PF09362"/>
    </source>
</evidence>